<dbReference type="Proteomes" id="UP001215598">
    <property type="component" value="Unassembled WGS sequence"/>
</dbReference>
<name>A0AAD7IFZ4_9AGAR</name>
<accession>A0AAD7IFZ4</accession>
<organism evidence="2 3">
    <name type="scientific">Mycena metata</name>
    <dbReference type="NCBI Taxonomy" id="1033252"/>
    <lineage>
        <taxon>Eukaryota</taxon>
        <taxon>Fungi</taxon>
        <taxon>Dikarya</taxon>
        <taxon>Basidiomycota</taxon>
        <taxon>Agaricomycotina</taxon>
        <taxon>Agaricomycetes</taxon>
        <taxon>Agaricomycetidae</taxon>
        <taxon>Agaricales</taxon>
        <taxon>Marasmiineae</taxon>
        <taxon>Mycenaceae</taxon>
        <taxon>Mycena</taxon>
    </lineage>
</organism>
<feature type="region of interest" description="Disordered" evidence="1">
    <location>
        <begin position="540"/>
        <end position="606"/>
    </location>
</feature>
<proteinExistence type="predicted"/>
<feature type="region of interest" description="Disordered" evidence="1">
    <location>
        <begin position="54"/>
        <end position="92"/>
    </location>
</feature>
<evidence type="ECO:0000256" key="1">
    <source>
        <dbReference type="SAM" id="MobiDB-lite"/>
    </source>
</evidence>
<feature type="compositionally biased region" description="Polar residues" evidence="1">
    <location>
        <begin position="63"/>
        <end position="72"/>
    </location>
</feature>
<feature type="compositionally biased region" description="Polar residues" evidence="1">
    <location>
        <begin position="304"/>
        <end position="314"/>
    </location>
</feature>
<protein>
    <submittedName>
        <fullName evidence="2">Uncharacterized protein</fullName>
    </submittedName>
</protein>
<feature type="compositionally biased region" description="Pro residues" evidence="1">
    <location>
        <begin position="190"/>
        <end position="200"/>
    </location>
</feature>
<sequence length="606" mass="65715">MAVKTIFGPGVTSIDHPGPPTCQISPETHHRYLRCLEASASVTICAPSARTRIHASDADTRARSPTPSNESGASPAVAQRCTRPPPAGSPRQTYRHQWSVLCALPPPPPLPPLPRALPCVCIPSARMCIPTDAQHRAVTRRRRYACAPRPRATKAGRRLRRPTALRPPTVPEKMLPPLASPLRIPDSPVIAPPPLPPPLPLAATSSPARLARRRSPSVDPRLGQLPDPEQRTRALACTRPLHPPRVPEKMTPPISRSWRIAQRPLPPLPLGLHRVSHRLHRMCILSAQPHVDAGARTRPDLPSNEGTRVAQQRTHPLHPPAARSPKTTIPLRPASPQRRRPGTRATPYTPRKKGRPGPTHLPPARRTSPPTPVTKQTGAKRPKGDVSSCGGKGRATDSGKERMLSLAAGATTIELRPRSPPDLPPPFLSRSKNIKGGRYVHKWKPYGRDRDVYTGSKMVKPYFLSKEGIVEIGGAEETDVGAGRQGSLGSSIQQTSGIGFEVALEVGQAVYNGFWNCQKRLAPVAFARGAQPDLAFKREKSPEISVNSGTSGKVDSQRVRGSEECSITSLPQVWTEGKKNERAPSRVGVRSSLDFGDSGPVVDFDD</sequence>
<reference evidence="2" key="1">
    <citation type="submission" date="2023-03" db="EMBL/GenBank/DDBJ databases">
        <title>Massive genome expansion in bonnet fungi (Mycena s.s.) driven by repeated elements and novel gene families across ecological guilds.</title>
        <authorList>
            <consortium name="Lawrence Berkeley National Laboratory"/>
            <person name="Harder C.B."/>
            <person name="Miyauchi S."/>
            <person name="Viragh M."/>
            <person name="Kuo A."/>
            <person name="Thoen E."/>
            <person name="Andreopoulos B."/>
            <person name="Lu D."/>
            <person name="Skrede I."/>
            <person name="Drula E."/>
            <person name="Henrissat B."/>
            <person name="Morin E."/>
            <person name="Kohler A."/>
            <person name="Barry K."/>
            <person name="LaButti K."/>
            <person name="Morin E."/>
            <person name="Salamov A."/>
            <person name="Lipzen A."/>
            <person name="Mereny Z."/>
            <person name="Hegedus B."/>
            <person name="Baldrian P."/>
            <person name="Stursova M."/>
            <person name="Weitz H."/>
            <person name="Taylor A."/>
            <person name="Grigoriev I.V."/>
            <person name="Nagy L.G."/>
            <person name="Martin F."/>
            <person name="Kauserud H."/>
        </authorList>
    </citation>
    <scope>NUCLEOTIDE SEQUENCE</scope>
    <source>
        <strain evidence="2">CBHHK182m</strain>
    </source>
</reference>
<evidence type="ECO:0000313" key="2">
    <source>
        <dbReference type="EMBL" id="KAJ7740819.1"/>
    </source>
</evidence>
<feature type="compositionally biased region" description="Polar residues" evidence="1">
    <location>
        <begin position="544"/>
        <end position="554"/>
    </location>
</feature>
<evidence type="ECO:0000313" key="3">
    <source>
        <dbReference type="Proteomes" id="UP001215598"/>
    </source>
</evidence>
<gene>
    <name evidence="2" type="ORF">B0H16DRAFT_1464719</name>
</gene>
<feature type="region of interest" description="Disordered" evidence="1">
    <location>
        <begin position="290"/>
        <end position="401"/>
    </location>
</feature>
<dbReference type="EMBL" id="JARKIB010000101">
    <property type="protein sequence ID" value="KAJ7740819.1"/>
    <property type="molecule type" value="Genomic_DNA"/>
</dbReference>
<feature type="region of interest" description="Disordered" evidence="1">
    <location>
        <begin position="1"/>
        <end position="22"/>
    </location>
</feature>
<keyword evidence="3" id="KW-1185">Reference proteome</keyword>
<comment type="caution">
    <text evidence="2">The sequence shown here is derived from an EMBL/GenBank/DDBJ whole genome shotgun (WGS) entry which is preliminary data.</text>
</comment>
<feature type="region of interest" description="Disordered" evidence="1">
    <location>
        <begin position="186"/>
        <end position="228"/>
    </location>
</feature>
<dbReference type="AlphaFoldDB" id="A0AAD7IFZ4"/>